<keyword evidence="15" id="KW-1185">Reference proteome</keyword>
<organism evidence="15">
    <name type="scientific">Candida tenuis (strain ATCC 10573 / BCRC 21748 / CBS 615 / JCM 9827 / NBRC 10315 / NRRL Y-1498 / VKM Y-70)</name>
    <name type="common">Yeast</name>
    <name type="synonym">Yamadazyma tenuis</name>
    <dbReference type="NCBI Taxonomy" id="590646"/>
    <lineage>
        <taxon>Eukaryota</taxon>
        <taxon>Fungi</taxon>
        <taxon>Dikarya</taxon>
        <taxon>Ascomycota</taxon>
        <taxon>Saccharomycotina</taxon>
        <taxon>Pichiomycetes</taxon>
        <taxon>Debaryomycetaceae</taxon>
        <taxon>Yamadazyma</taxon>
    </lineage>
</organism>
<accession>G3BEZ6</accession>
<sequence>MSEQNPLQRGKAHYFGAGPALLPTDVLQQAALDLISYNGENVGIGEISHRSKPAIQVIDDTKANLTKLLDIPDTHEVFFMQGGGTSGFSSIAYNLMANYATKHNGKLGKAAYAVTGSWSEKSLEEAVRLGFDAEVVVNTKNIKFSDIPSYSEWKPLNKDNTAYLYICDNETVNGNEFKDTPPQEYLQGVELVADMSSNIVSKRIDVSKYGLIMAGAQKNIGLAGLTIYIIKKSLLEQASDNQLKEWGIPLSPIAFHYPTVVKNNSAYNTIPIFTCQILKLVTAKLLKNGGISAIQAINEKKAEVLYGALTKYPSVYSLAVKNSKVRSNMNVVFTLNNPDLDSVFLKDAGEKNLQALKGHRSVGGMRASIYNAVQLESVELLAKFVIEFAEKHK</sequence>
<keyword evidence="5" id="KW-0032">Aminotransferase</keyword>
<evidence type="ECO:0000256" key="11">
    <source>
        <dbReference type="ARBA" id="ARBA00049007"/>
    </source>
</evidence>
<evidence type="ECO:0000256" key="12">
    <source>
        <dbReference type="RuleBase" id="RU004504"/>
    </source>
</evidence>
<dbReference type="HAMAP" id="MF_00160">
    <property type="entry name" value="SerC_aminotrans_5"/>
    <property type="match status" value="1"/>
</dbReference>
<dbReference type="OrthoDB" id="1703350at2759"/>
<gene>
    <name evidence="14" type="ORF">CANTEDRAFT_116001</name>
</gene>
<keyword evidence="6" id="KW-0028">Amino-acid biosynthesis</keyword>
<dbReference type="GO" id="GO:0030170">
    <property type="term" value="F:pyridoxal phosphate binding"/>
    <property type="evidence" value="ECO:0007669"/>
    <property type="project" value="TreeGrafter"/>
</dbReference>
<dbReference type="KEGG" id="cten:18248117"/>
<dbReference type="InterPro" id="IPR015421">
    <property type="entry name" value="PyrdxlP-dep_Trfase_major"/>
</dbReference>
<dbReference type="eggNOG" id="KOG2790">
    <property type="taxonomic scope" value="Eukaryota"/>
</dbReference>
<dbReference type="GO" id="GO:0006564">
    <property type="term" value="P:L-serine biosynthetic process"/>
    <property type="evidence" value="ECO:0007669"/>
    <property type="project" value="UniProtKB-KW"/>
</dbReference>
<dbReference type="FunFam" id="3.90.1150.10:FF:000006">
    <property type="entry name" value="Phosphoserine aminotransferase"/>
    <property type="match status" value="1"/>
</dbReference>
<dbReference type="InterPro" id="IPR015424">
    <property type="entry name" value="PyrdxlP-dep_Trfase"/>
</dbReference>
<evidence type="ECO:0000256" key="1">
    <source>
        <dbReference type="ARBA" id="ARBA00001933"/>
    </source>
</evidence>
<comment type="catalytic activity">
    <reaction evidence="11">
        <text>O-phospho-L-serine + 2-oxoglutarate = 3-phosphooxypyruvate + L-glutamate</text>
        <dbReference type="Rhea" id="RHEA:14329"/>
        <dbReference type="ChEBI" id="CHEBI:16810"/>
        <dbReference type="ChEBI" id="CHEBI:18110"/>
        <dbReference type="ChEBI" id="CHEBI:29985"/>
        <dbReference type="ChEBI" id="CHEBI:57524"/>
        <dbReference type="EC" id="2.6.1.52"/>
    </reaction>
</comment>
<dbReference type="Pfam" id="PF00266">
    <property type="entry name" value="Aminotran_5"/>
    <property type="match status" value="1"/>
</dbReference>
<reference evidence="14 15" key="1">
    <citation type="journal article" date="2011" name="Proc. Natl. Acad. Sci. U.S.A.">
        <title>Comparative genomics of xylose-fermenting fungi for enhanced biofuel production.</title>
        <authorList>
            <person name="Wohlbach D.J."/>
            <person name="Kuo A."/>
            <person name="Sato T.K."/>
            <person name="Potts K.M."/>
            <person name="Salamov A.A."/>
            <person name="LaButti K.M."/>
            <person name="Sun H."/>
            <person name="Clum A."/>
            <person name="Pangilinan J.L."/>
            <person name="Lindquist E.A."/>
            <person name="Lucas S."/>
            <person name="Lapidus A."/>
            <person name="Jin M."/>
            <person name="Gunawan C."/>
            <person name="Balan V."/>
            <person name="Dale B.E."/>
            <person name="Jeffries T.W."/>
            <person name="Zinkel R."/>
            <person name="Barry K.W."/>
            <person name="Grigoriev I.V."/>
            <person name="Gasch A.P."/>
        </authorList>
    </citation>
    <scope>NUCLEOTIDE SEQUENCE [LARGE SCALE GENOMIC DNA]</scope>
    <source>
        <strain evidence="15">ATCC 10573 / BCRC 21748 / CBS 615 / JCM 9827 / NBRC 10315 / NRRL Y-1498 / VKM Y-70</strain>
    </source>
</reference>
<dbReference type="Gene3D" id="3.90.1150.10">
    <property type="entry name" value="Aspartate Aminotransferase, domain 1"/>
    <property type="match status" value="1"/>
</dbReference>
<evidence type="ECO:0000256" key="7">
    <source>
        <dbReference type="ARBA" id="ARBA00022679"/>
    </source>
</evidence>
<evidence type="ECO:0000256" key="10">
    <source>
        <dbReference type="ARBA" id="ARBA00047630"/>
    </source>
</evidence>
<dbReference type="SUPFAM" id="SSF53383">
    <property type="entry name" value="PLP-dependent transferases"/>
    <property type="match status" value="1"/>
</dbReference>
<dbReference type="HOGENOM" id="CLU_034866_0_2_1"/>
<evidence type="ECO:0000256" key="6">
    <source>
        <dbReference type="ARBA" id="ARBA00022605"/>
    </source>
</evidence>
<evidence type="ECO:0000313" key="14">
    <source>
        <dbReference type="EMBL" id="EGV59973.1"/>
    </source>
</evidence>
<dbReference type="PANTHER" id="PTHR43247:SF1">
    <property type="entry name" value="PHOSPHOSERINE AMINOTRANSFERASE"/>
    <property type="match status" value="1"/>
</dbReference>
<dbReference type="NCBIfam" id="NF003764">
    <property type="entry name" value="PRK05355.1"/>
    <property type="match status" value="1"/>
</dbReference>
<dbReference type="InterPro" id="IPR000192">
    <property type="entry name" value="Aminotrans_V_dom"/>
</dbReference>
<evidence type="ECO:0000256" key="4">
    <source>
        <dbReference type="ARBA" id="ARBA00013030"/>
    </source>
</evidence>
<evidence type="ECO:0000256" key="2">
    <source>
        <dbReference type="ARBA" id="ARBA00005099"/>
    </source>
</evidence>
<evidence type="ECO:0000259" key="13">
    <source>
        <dbReference type="Pfam" id="PF00266"/>
    </source>
</evidence>
<dbReference type="PROSITE" id="PS00595">
    <property type="entry name" value="AA_TRANSFER_CLASS_5"/>
    <property type="match status" value="1"/>
</dbReference>
<protein>
    <recommendedName>
        <fullName evidence="4">phosphoserine transaminase</fullName>
        <ecNumber evidence="4">2.6.1.52</ecNumber>
    </recommendedName>
</protein>
<dbReference type="InterPro" id="IPR022278">
    <property type="entry name" value="Pser_aminoTfrase"/>
</dbReference>
<dbReference type="EC" id="2.6.1.52" evidence="4"/>
<dbReference type="PIRSF" id="PIRSF000525">
    <property type="entry name" value="SerC"/>
    <property type="match status" value="1"/>
</dbReference>
<comment type="cofactor">
    <cofactor evidence="1 12">
        <name>pyridoxal 5'-phosphate</name>
        <dbReference type="ChEBI" id="CHEBI:597326"/>
    </cofactor>
</comment>
<evidence type="ECO:0000256" key="3">
    <source>
        <dbReference type="ARBA" id="ARBA00006904"/>
    </source>
</evidence>
<keyword evidence="8" id="KW-0663">Pyridoxal phosphate</keyword>
<evidence type="ECO:0000313" key="15">
    <source>
        <dbReference type="Proteomes" id="UP000000707"/>
    </source>
</evidence>
<proteinExistence type="inferred from homology"/>
<keyword evidence="7" id="KW-0808">Transferase</keyword>
<dbReference type="FunFam" id="3.40.640.10:FF:000010">
    <property type="entry name" value="Phosphoserine aminotransferase"/>
    <property type="match status" value="1"/>
</dbReference>
<keyword evidence="9" id="KW-0718">Serine biosynthesis</keyword>
<evidence type="ECO:0000256" key="5">
    <source>
        <dbReference type="ARBA" id="ARBA00022576"/>
    </source>
</evidence>
<dbReference type="GO" id="GO:0004648">
    <property type="term" value="F:O-phospho-L-serine:2-oxoglutarate aminotransferase activity"/>
    <property type="evidence" value="ECO:0007669"/>
    <property type="project" value="UniProtKB-EC"/>
</dbReference>
<dbReference type="STRING" id="590646.G3BEZ6"/>
<name>G3BEZ6_CANTC</name>
<dbReference type="Gene3D" id="3.40.640.10">
    <property type="entry name" value="Type I PLP-dependent aspartate aminotransferase-like (Major domain)"/>
    <property type="match status" value="1"/>
</dbReference>
<comment type="catalytic activity">
    <reaction evidence="10">
        <text>4-(phosphooxy)-L-threonine + 2-oxoglutarate = (R)-3-hydroxy-2-oxo-4-phosphooxybutanoate + L-glutamate</text>
        <dbReference type="Rhea" id="RHEA:16573"/>
        <dbReference type="ChEBI" id="CHEBI:16810"/>
        <dbReference type="ChEBI" id="CHEBI:29985"/>
        <dbReference type="ChEBI" id="CHEBI:58452"/>
        <dbReference type="ChEBI" id="CHEBI:58538"/>
        <dbReference type="EC" id="2.6.1.52"/>
    </reaction>
</comment>
<evidence type="ECO:0000256" key="9">
    <source>
        <dbReference type="ARBA" id="ARBA00023299"/>
    </source>
</evidence>
<dbReference type="Proteomes" id="UP000000707">
    <property type="component" value="Unassembled WGS sequence"/>
</dbReference>
<comment type="pathway">
    <text evidence="2">Amino-acid biosynthesis; L-serine biosynthesis; L-serine from 3-phospho-D-glycerate: step 2/3.</text>
</comment>
<dbReference type="GeneID" id="18248117"/>
<dbReference type="EMBL" id="GL996528">
    <property type="protein sequence ID" value="EGV59973.1"/>
    <property type="molecule type" value="Genomic_DNA"/>
</dbReference>
<dbReference type="InterPro" id="IPR015422">
    <property type="entry name" value="PyrdxlP-dep_Trfase_small"/>
</dbReference>
<comment type="similarity">
    <text evidence="3">Belongs to the class-V pyridoxal-phosphate-dependent aminotransferase family. SerC subfamily.</text>
</comment>
<feature type="domain" description="Aminotransferase class V" evidence="13">
    <location>
        <begin position="14"/>
        <end position="381"/>
    </location>
</feature>
<dbReference type="GO" id="GO:0005737">
    <property type="term" value="C:cytoplasm"/>
    <property type="evidence" value="ECO:0007669"/>
    <property type="project" value="TreeGrafter"/>
</dbReference>
<dbReference type="AlphaFoldDB" id="G3BEZ6"/>
<dbReference type="UniPathway" id="UPA00135">
    <property type="reaction ID" value="UER00197"/>
</dbReference>
<evidence type="ECO:0000256" key="8">
    <source>
        <dbReference type="ARBA" id="ARBA00022898"/>
    </source>
</evidence>
<dbReference type="InterPro" id="IPR020578">
    <property type="entry name" value="Aminotrans_V_PyrdxlP_BS"/>
</dbReference>
<dbReference type="PANTHER" id="PTHR43247">
    <property type="entry name" value="PHOSPHOSERINE AMINOTRANSFERASE"/>
    <property type="match status" value="1"/>
</dbReference>